<dbReference type="InterPro" id="IPR037066">
    <property type="entry name" value="Plug_dom_sf"/>
</dbReference>
<dbReference type="GO" id="GO:0038023">
    <property type="term" value="F:signaling receptor activity"/>
    <property type="evidence" value="ECO:0007669"/>
    <property type="project" value="InterPro"/>
</dbReference>
<dbReference type="Pfam" id="PF07660">
    <property type="entry name" value="STN"/>
    <property type="match status" value="1"/>
</dbReference>
<dbReference type="AlphaFoldDB" id="A0A2G7TAA6"/>
<evidence type="ECO:0000256" key="12">
    <source>
        <dbReference type="ARBA" id="ARBA00023170"/>
    </source>
</evidence>
<keyword evidence="7 16" id="KW-0732">Signal</keyword>
<keyword evidence="3 14" id="KW-0813">Transport</keyword>
<evidence type="ECO:0000256" key="1">
    <source>
        <dbReference type="ARBA" id="ARBA00004571"/>
    </source>
</evidence>
<evidence type="ECO:0000256" key="14">
    <source>
        <dbReference type="PROSITE-ProRule" id="PRU01360"/>
    </source>
</evidence>
<evidence type="ECO:0000256" key="15">
    <source>
        <dbReference type="RuleBase" id="RU003357"/>
    </source>
</evidence>
<dbReference type="PANTHER" id="PTHR32552:SF68">
    <property type="entry name" value="FERRICHROME OUTER MEMBRANE TRANSPORTER_PHAGE RECEPTOR"/>
    <property type="match status" value="1"/>
</dbReference>
<keyword evidence="10 15" id="KW-0798">TonB box</keyword>
<evidence type="ECO:0000256" key="10">
    <source>
        <dbReference type="ARBA" id="ARBA00023077"/>
    </source>
</evidence>
<sequence>MRSLPRQHLLSAALAAAFGTTTLCALPAAAQPAAQAPSQAFDIHVPSQPLATALNELSRQTQTQVFAAGDLVSGLNSRAVSGKLSVEQALRDMLAGSSLEASRTANGGFAIRRLVSGSTTLPVVNVLAAHEGESPTGPLQGYVAKRSATGTKTDTPLIETPQSISIVGAEEIEVLKSQNLQDALGYVAGVSRSEGLDRTSDTLIVRGFQLDGNGNQYRDGTKYTVNIFNGQQEPYGLERIELLKGAASVLYGSAAPGGIINTVSKRPTSTPLHELNVEVGSFSRKQVSGDFGGPLDKDGEWSYRLTFLKRDSNSFVDYTPDDRLFIAPALKWQPNAATSLTILADYQKDSSAYVYGLPEEGTILPNINGRLPRNLFVGEPGYDKFELNRFSIGYLFEHAFNDRVKLRNSLRYMKADNEYASIWISGLAADQRTTAYRGVAPRWDRSSAVVSDTSLEYQAETGSVRHTMLVGFDYSAPRHESERYTRSIDNIDLYNPVYGSPMGTEITQNPYSWKSTAKRMGLYAQDQMKINDKWVVLVGGRYDSVRYDESSFFTGAKSVDNEKDHAFTGRAGLVYLADNGWAPFLSYSESFEPTSGRDRLGSRFKPTTGQQYEAGVRYQPKGSNTMISAAVYQLTRQNVLVADPQDPTLTYSIQQGEVRSRGFELEARTAVGRNANLILAYAYTEAATIKASPLQPEQEGLRSPGVPYNQLSIWGDYNFGILGLPGLKIGAGMRYVGSTRSQTNNPVPAFTLFDAMVSYTTGPWRLALNVNNLTDKTYIGNCTYGCFYGEPRRVIGTATYRW</sequence>
<dbReference type="Gene3D" id="3.55.50.30">
    <property type="match status" value="1"/>
</dbReference>
<dbReference type="Gene3D" id="2.170.130.10">
    <property type="entry name" value="TonB-dependent receptor, plug domain"/>
    <property type="match status" value="1"/>
</dbReference>
<dbReference type="FunFam" id="2.170.130.10:FF:000001">
    <property type="entry name" value="Catecholate siderophore TonB-dependent receptor"/>
    <property type="match status" value="1"/>
</dbReference>
<keyword evidence="5" id="KW-0410">Iron transport</keyword>
<comment type="subcellular location">
    <subcellularLocation>
        <location evidence="1 14">Cell outer membrane</location>
        <topology evidence="1 14">Multi-pass membrane protein</topology>
    </subcellularLocation>
</comment>
<feature type="chain" id="PRO_5013795339" evidence="16">
    <location>
        <begin position="26"/>
        <end position="802"/>
    </location>
</feature>
<protein>
    <submittedName>
        <fullName evidence="18">TonB-dependent siderophore receptor</fullName>
    </submittedName>
</protein>
<dbReference type="SUPFAM" id="SSF56935">
    <property type="entry name" value="Porins"/>
    <property type="match status" value="1"/>
</dbReference>
<keyword evidence="13 14" id="KW-0998">Cell outer membrane</keyword>
<keyword evidence="8" id="KW-0408">Iron</keyword>
<evidence type="ECO:0000259" key="17">
    <source>
        <dbReference type="SMART" id="SM00965"/>
    </source>
</evidence>
<gene>
    <name evidence="18" type="ORF">CTI11_05175</name>
</gene>
<keyword evidence="12 18" id="KW-0675">Receptor</keyword>
<feature type="domain" description="Secretin/TonB short N-terminal" evidence="17">
    <location>
        <begin position="63"/>
        <end position="114"/>
    </location>
</feature>
<dbReference type="GO" id="GO:0015344">
    <property type="term" value="F:siderophore uptake transmembrane transporter activity"/>
    <property type="evidence" value="ECO:0007669"/>
    <property type="project" value="TreeGrafter"/>
</dbReference>
<evidence type="ECO:0000256" key="11">
    <source>
        <dbReference type="ARBA" id="ARBA00023136"/>
    </source>
</evidence>
<accession>A0A2G7TAA6</accession>
<evidence type="ECO:0000256" key="3">
    <source>
        <dbReference type="ARBA" id="ARBA00022448"/>
    </source>
</evidence>
<dbReference type="EMBL" id="PEKC01000011">
    <property type="protein sequence ID" value="PII36829.1"/>
    <property type="molecule type" value="Genomic_DNA"/>
</dbReference>
<dbReference type="SMART" id="SM00965">
    <property type="entry name" value="STN"/>
    <property type="match status" value="1"/>
</dbReference>
<dbReference type="Pfam" id="PF00593">
    <property type="entry name" value="TonB_dep_Rec_b-barrel"/>
    <property type="match status" value="1"/>
</dbReference>
<keyword evidence="9" id="KW-0406">Ion transport</keyword>
<comment type="caution">
    <text evidence="18">The sequence shown here is derived from an EMBL/GenBank/DDBJ whole genome shotgun (WGS) entry which is preliminary data.</text>
</comment>
<dbReference type="PANTHER" id="PTHR32552">
    <property type="entry name" value="FERRICHROME IRON RECEPTOR-RELATED"/>
    <property type="match status" value="1"/>
</dbReference>
<keyword evidence="4 14" id="KW-1134">Transmembrane beta strand</keyword>
<evidence type="ECO:0000256" key="6">
    <source>
        <dbReference type="ARBA" id="ARBA00022692"/>
    </source>
</evidence>
<dbReference type="InterPro" id="IPR036942">
    <property type="entry name" value="Beta-barrel_TonB_sf"/>
</dbReference>
<organism evidence="18">
    <name type="scientific">Chryseobacterium sp. B5</name>
    <dbReference type="NCBI Taxonomy" id="2050562"/>
    <lineage>
        <taxon>Bacteria</taxon>
        <taxon>Pseudomonadati</taxon>
        <taxon>Bacteroidota</taxon>
        <taxon>Flavobacteriia</taxon>
        <taxon>Flavobacteriales</taxon>
        <taxon>Weeksellaceae</taxon>
        <taxon>Chryseobacterium group</taxon>
        <taxon>Chryseobacterium</taxon>
    </lineage>
</organism>
<dbReference type="FunFam" id="2.40.170.20:FF:000005">
    <property type="entry name" value="TonB-dependent siderophore receptor"/>
    <property type="match status" value="1"/>
</dbReference>
<dbReference type="InterPro" id="IPR039426">
    <property type="entry name" value="TonB-dep_rcpt-like"/>
</dbReference>
<evidence type="ECO:0000256" key="13">
    <source>
        <dbReference type="ARBA" id="ARBA00023237"/>
    </source>
</evidence>
<keyword evidence="6 14" id="KW-0812">Transmembrane</keyword>
<dbReference type="NCBIfam" id="TIGR01783">
    <property type="entry name" value="TonB-siderophor"/>
    <property type="match status" value="1"/>
</dbReference>
<dbReference type="Gene3D" id="2.40.170.20">
    <property type="entry name" value="TonB-dependent receptor, beta-barrel domain"/>
    <property type="match status" value="1"/>
</dbReference>
<dbReference type="InterPro" id="IPR011662">
    <property type="entry name" value="Secretin/TonB_short_N"/>
</dbReference>
<dbReference type="InterPro" id="IPR000531">
    <property type="entry name" value="Beta-barrel_TonB"/>
</dbReference>
<feature type="signal peptide" evidence="16">
    <location>
        <begin position="1"/>
        <end position="25"/>
    </location>
</feature>
<comment type="similarity">
    <text evidence="2 14 15">Belongs to the TonB-dependent receptor family.</text>
</comment>
<dbReference type="PROSITE" id="PS52016">
    <property type="entry name" value="TONB_DEPENDENT_REC_3"/>
    <property type="match status" value="1"/>
</dbReference>
<evidence type="ECO:0000256" key="8">
    <source>
        <dbReference type="ARBA" id="ARBA00023004"/>
    </source>
</evidence>
<dbReference type="Pfam" id="PF07715">
    <property type="entry name" value="Plug"/>
    <property type="match status" value="1"/>
</dbReference>
<evidence type="ECO:0000256" key="9">
    <source>
        <dbReference type="ARBA" id="ARBA00023065"/>
    </source>
</evidence>
<keyword evidence="11 14" id="KW-0472">Membrane</keyword>
<proteinExistence type="inferred from homology"/>
<evidence type="ECO:0000256" key="16">
    <source>
        <dbReference type="SAM" id="SignalP"/>
    </source>
</evidence>
<dbReference type="InterPro" id="IPR012910">
    <property type="entry name" value="Plug_dom"/>
</dbReference>
<evidence type="ECO:0000256" key="5">
    <source>
        <dbReference type="ARBA" id="ARBA00022496"/>
    </source>
</evidence>
<evidence type="ECO:0000256" key="4">
    <source>
        <dbReference type="ARBA" id="ARBA00022452"/>
    </source>
</evidence>
<name>A0A2G7TAA6_9FLAO</name>
<evidence type="ECO:0000256" key="7">
    <source>
        <dbReference type="ARBA" id="ARBA00022729"/>
    </source>
</evidence>
<reference evidence="18" key="1">
    <citation type="submission" date="2017-10" db="EMBL/GenBank/DDBJ databases">
        <title>Chryseobacterium sp. B5 is a hydrocarbonoclastic and plant growth promoting bacterium.</title>
        <authorList>
            <person name="Thijs S."/>
            <person name="Gkorezis P."/>
            <person name="Van Hamme J."/>
        </authorList>
    </citation>
    <scope>NUCLEOTIDE SEQUENCE</scope>
    <source>
        <strain evidence="18">B5</strain>
    </source>
</reference>
<evidence type="ECO:0000313" key="18">
    <source>
        <dbReference type="EMBL" id="PII36829.1"/>
    </source>
</evidence>
<dbReference type="GO" id="GO:0009279">
    <property type="term" value="C:cell outer membrane"/>
    <property type="evidence" value="ECO:0007669"/>
    <property type="project" value="UniProtKB-SubCell"/>
</dbReference>
<dbReference type="CDD" id="cd01347">
    <property type="entry name" value="ligand_gated_channel"/>
    <property type="match status" value="1"/>
</dbReference>
<dbReference type="GO" id="GO:0015891">
    <property type="term" value="P:siderophore transport"/>
    <property type="evidence" value="ECO:0007669"/>
    <property type="project" value="InterPro"/>
</dbReference>
<dbReference type="InterPro" id="IPR010105">
    <property type="entry name" value="TonB_sidphr_rcpt"/>
</dbReference>
<evidence type="ECO:0000256" key="2">
    <source>
        <dbReference type="ARBA" id="ARBA00009810"/>
    </source>
</evidence>